<evidence type="ECO:0000313" key="2">
    <source>
        <dbReference type="Proteomes" id="UP001233999"/>
    </source>
</evidence>
<feature type="non-terminal residue" evidence="1">
    <location>
        <position position="157"/>
    </location>
</feature>
<comment type="caution">
    <text evidence="1">The sequence shown here is derived from an EMBL/GenBank/DDBJ whole genome shotgun (WGS) entry which is preliminary data.</text>
</comment>
<dbReference type="Proteomes" id="UP001233999">
    <property type="component" value="Unassembled WGS sequence"/>
</dbReference>
<sequence length="157" mass="17715">GYQMLGNLILETITNPQTDIILFTLHLHMFSDSPHEMVFYQPVPKSLIQNLLQKSLRSLSQKSLSVVLAPMKLLGIPSLLVTRTQDLTKVRHITTLDMTANKIKIKENPLLAILILFELFYIKSVSIVTEPPLTESKSLHYSSCNSNKKVLTSEVLI</sequence>
<proteinExistence type="predicted"/>
<reference evidence="1" key="1">
    <citation type="journal article" date="2023" name="IScience">
        <title>Live-bearing cockroach genome reveals convergent evolutionary mechanisms linked to viviparity in insects and beyond.</title>
        <authorList>
            <person name="Fouks B."/>
            <person name="Harrison M.C."/>
            <person name="Mikhailova A.A."/>
            <person name="Marchal E."/>
            <person name="English S."/>
            <person name="Carruthers M."/>
            <person name="Jennings E.C."/>
            <person name="Chiamaka E.L."/>
            <person name="Frigard R.A."/>
            <person name="Pippel M."/>
            <person name="Attardo G.M."/>
            <person name="Benoit J.B."/>
            <person name="Bornberg-Bauer E."/>
            <person name="Tobe S.S."/>
        </authorList>
    </citation>
    <scope>NUCLEOTIDE SEQUENCE</scope>
    <source>
        <strain evidence="1">Stay&amp;Tobe</strain>
    </source>
</reference>
<name>A0AAD7ZWJ4_DIPPU</name>
<gene>
    <name evidence="1" type="ORF">L9F63_018592</name>
</gene>
<protein>
    <submittedName>
        <fullName evidence="1">Uncharacterized protein</fullName>
    </submittedName>
</protein>
<reference evidence="1" key="2">
    <citation type="submission" date="2023-05" db="EMBL/GenBank/DDBJ databases">
        <authorList>
            <person name="Fouks B."/>
        </authorList>
    </citation>
    <scope>NUCLEOTIDE SEQUENCE</scope>
    <source>
        <strain evidence="1">Stay&amp;Tobe</strain>
        <tissue evidence="1">Testes</tissue>
    </source>
</reference>
<keyword evidence="2" id="KW-1185">Reference proteome</keyword>
<dbReference type="AlphaFoldDB" id="A0AAD7ZWJ4"/>
<accession>A0AAD7ZWJ4</accession>
<evidence type="ECO:0000313" key="1">
    <source>
        <dbReference type="EMBL" id="KAJ9587985.1"/>
    </source>
</evidence>
<dbReference type="EMBL" id="JASPKZ010006042">
    <property type="protein sequence ID" value="KAJ9587985.1"/>
    <property type="molecule type" value="Genomic_DNA"/>
</dbReference>
<organism evidence="1 2">
    <name type="scientific">Diploptera punctata</name>
    <name type="common">Pacific beetle cockroach</name>
    <dbReference type="NCBI Taxonomy" id="6984"/>
    <lineage>
        <taxon>Eukaryota</taxon>
        <taxon>Metazoa</taxon>
        <taxon>Ecdysozoa</taxon>
        <taxon>Arthropoda</taxon>
        <taxon>Hexapoda</taxon>
        <taxon>Insecta</taxon>
        <taxon>Pterygota</taxon>
        <taxon>Neoptera</taxon>
        <taxon>Polyneoptera</taxon>
        <taxon>Dictyoptera</taxon>
        <taxon>Blattodea</taxon>
        <taxon>Blaberoidea</taxon>
        <taxon>Blaberidae</taxon>
        <taxon>Diplopterinae</taxon>
        <taxon>Diploptera</taxon>
    </lineage>
</organism>
<feature type="non-terminal residue" evidence="1">
    <location>
        <position position="1"/>
    </location>
</feature>